<organism evidence="1 2">
    <name type="scientific">Terrisporobacter othiniensis</name>
    <dbReference type="NCBI Taxonomy" id="1577792"/>
    <lineage>
        <taxon>Bacteria</taxon>
        <taxon>Bacillati</taxon>
        <taxon>Bacillota</taxon>
        <taxon>Clostridia</taxon>
        <taxon>Peptostreptococcales</taxon>
        <taxon>Peptostreptococcaceae</taxon>
        <taxon>Terrisporobacter</taxon>
    </lineage>
</organism>
<accession>A0A0B3VUS2</accession>
<dbReference type="RefSeq" id="WP_039680564.1">
    <property type="nucleotide sequence ID" value="NZ_JWHR01000114.1"/>
</dbReference>
<dbReference type="EMBL" id="JWHR01000114">
    <property type="protein sequence ID" value="KHS56354.1"/>
    <property type="molecule type" value="Genomic_DNA"/>
</dbReference>
<protein>
    <submittedName>
        <fullName evidence="1">Uncharacterized protein</fullName>
    </submittedName>
</protein>
<gene>
    <name evidence="1" type="ORF">QX51_14235</name>
</gene>
<evidence type="ECO:0000313" key="2">
    <source>
        <dbReference type="Proteomes" id="UP000031189"/>
    </source>
</evidence>
<reference evidence="1 2" key="1">
    <citation type="submission" date="2014-12" db="EMBL/GenBank/DDBJ databases">
        <title>Draft genome sequence of Terrisporobacter sp. 08-306576, isolated from the blood culture of a bacteremia patient.</title>
        <authorList>
            <person name="Lund L.C."/>
            <person name="Sydenham T.V."/>
            <person name="Hogh S.V."/>
            <person name="Skov M.N."/>
            <person name="Kemp M."/>
            <person name="Justesen U.S."/>
        </authorList>
    </citation>
    <scope>NUCLEOTIDE SEQUENCE [LARGE SCALE GENOMIC DNA]</scope>
    <source>
        <strain evidence="1 2">08-306576</strain>
    </source>
</reference>
<dbReference type="AlphaFoldDB" id="A0A0B3VUS2"/>
<evidence type="ECO:0000313" key="1">
    <source>
        <dbReference type="EMBL" id="KHS56354.1"/>
    </source>
</evidence>
<proteinExistence type="predicted"/>
<dbReference type="STRING" id="1577792.QX51_14235"/>
<keyword evidence="2" id="KW-1185">Reference proteome</keyword>
<name>A0A0B3VUS2_9FIRM</name>
<sequence length="137" mass="15651">MNFGDRILYNDNNNNVSKGVFIKELNQVEVLIKLDDKSEKSIVSKHYIKFVNNMDNMDLTHAIAVADYISKEKYDGHFTLLCFTTGCKFCFGTLDKINYNTTSLMASGKTIEDAIKIAIDKKIDSDKILDTEDKMYK</sequence>
<comment type="caution">
    <text evidence="1">The sequence shown here is derived from an EMBL/GenBank/DDBJ whole genome shotgun (WGS) entry which is preliminary data.</text>
</comment>
<dbReference type="Proteomes" id="UP000031189">
    <property type="component" value="Unassembled WGS sequence"/>
</dbReference>
<dbReference type="OrthoDB" id="1751753at2"/>